<dbReference type="Pfam" id="PF23502">
    <property type="entry name" value="YdgV"/>
    <property type="match status" value="1"/>
</dbReference>
<organism evidence="1 2">
    <name type="scientific">Buttiauxella brennerae ATCC 51605</name>
    <dbReference type="NCBI Taxonomy" id="1354251"/>
    <lineage>
        <taxon>Bacteria</taxon>
        <taxon>Pseudomonadati</taxon>
        <taxon>Pseudomonadota</taxon>
        <taxon>Gammaproteobacteria</taxon>
        <taxon>Enterobacterales</taxon>
        <taxon>Enterobacteriaceae</taxon>
        <taxon>Buttiauxella</taxon>
    </lineage>
</organism>
<proteinExistence type="predicted"/>
<dbReference type="PATRIC" id="fig|1354251.4.peg.1332"/>
<protein>
    <submittedName>
        <fullName evidence="1">Uncharacterized protein</fullName>
    </submittedName>
</protein>
<sequence length="37" mass="4238">MDIMLTNKLFKMLVTHQAPSFSSAFSLSGEQHWRNAL</sequence>
<dbReference type="Proteomes" id="UP000078410">
    <property type="component" value="Unassembled WGS sequence"/>
</dbReference>
<reference evidence="1 2" key="1">
    <citation type="submission" date="2016-04" db="EMBL/GenBank/DDBJ databases">
        <title>ATOL: Assembling a taxonomically balanced genome-scale reconstruction of the evolutionary history of the Enterobacteriaceae.</title>
        <authorList>
            <person name="Plunkett G.III."/>
            <person name="Neeno-Eckwall E.C."/>
            <person name="Glasner J.D."/>
            <person name="Perna N.T."/>
        </authorList>
    </citation>
    <scope>NUCLEOTIDE SEQUENCE [LARGE SCALE GENOMIC DNA]</scope>
    <source>
        <strain evidence="1 2">ATCC 51605</strain>
    </source>
</reference>
<keyword evidence="2" id="KW-1185">Reference proteome</keyword>
<dbReference type="InterPro" id="IPR057002">
    <property type="entry name" value="YdgV"/>
</dbReference>
<comment type="caution">
    <text evidence="1">The sequence shown here is derived from an EMBL/GenBank/DDBJ whole genome shotgun (WGS) entry which is preliminary data.</text>
</comment>
<accession>A0A1B7ISQ0</accession>
<gene>
    <name evidence="1" type="ORF">M975_1296</name>
</gene>
<name>A0A1B7ISQ0_9ENTR</name>
<evidence type="ECO:0000313" key="1">
    <source>
        <dbReference type="EMBL" id="OAT32857.1"/>
    </source>
</evidence>
<dbReference type="EMBL" id="LXER01000011">
    <property type="protein sequence ID" value="OAT32857.1"/>
    <property type="molecule type" value="Genomic_DNA"/>
</dbReference>
<evidence type="ECO:0000313" key="2">
    <source>
        <dbReference type="Proteomes" id="UP000078410"/>
    </source>
</evidence>
<dbReference type="AlphaFoldDB" id="A0A1B7ISQ0"/>